<dbReference type="Pfam" id="PF04341">
    <property type="entry name" value="DUF485"/>
    <property type="match status" value="1"/>
</dbReference>
<dbReference type="InterPro" id="IPR007436">
    <property type="entry name" value="DUF485"/>
</dbReference>
<proteinExistence type="predicted"/>
<dbReference type="EMBL" id="SMYL01000006">
    <property type="protein sequence ID" value="TDK65361.1"/>
    <property type="molecule type" value="Genomic_DNA"/>
</dbReference>
<dbReference type="RefSeq" id="WP_133329249.1">
    <property type="nucleotide sequence ID" value="NZ_SMYL01000006.1"/>
</dbReference>
<keyword evidence="3" id="KW-1185">Reference proteome</keyword>
<feature type="transmembrane region" description="Helical" evidence="1">
    <location>
        <begin position="25"/>
        <end position="46"/>
    </location>
</feature>
<reference evidence="2 3" key="1">
    <citation type="submission" date="2019-03" db="EMBL/GenBank/DDBJ databases">
        <title>Sapientia aquatica gen. nov., sp. nov., isolated from a crater lake.</title>
        <authorList>
            <person name="Felfoldi T."/>
            <person name="Szabo A."/>
            <person name="Toth E."/>
            <person name="Schumann P."/>
            <person name="Keki Z."/>
            <person name="Marialigeti K."/>
            <person name="Mathe I."/>
        </authorList>
    </citation>
    <scope>NUCLEOTIDE SEQUENCE [LARGE SCALE GENOMIC DNA]</scope>
    <source>
        <strain evidence="2 3">SA-152</strain>
    </source>
</reference>
<dbReference type="GO" id="GO:0005886">
    <property type="term" value="C:plasma membrane"/>
    <property type="evidence" value="ECO:0007669"/>
    <property type="project" value="TreeGrafter"/>
</dbReference>
<comment type="caution">
    <text evidence="2">The sequence shown here is derived from an EMBL/GenBank/DDBJ whole genome shotgun (WGS) entry which is preliminary data.</text>
</comment>
<gene>
    <name evidence="2" type="ORF">E2I14_13140</name>
</gene>
<dbReference type="AlphaFoldDB" id="A0A4R5W0B0"/>
<keyword evidence="1" id="KW-1133">Transmembrane helix</keyword>
<dbReference type="PANTHER" id="PTHR38598">
    <property type="entry name" value="INNER MEMBRANE PROTEIN YJCH"/>
    <property type="match status" value="1"/>
</dbReference>
<keyword evidence="1" id="KW-0812">Transmembrane</keyword>
<dbReference type="PANTHER" id="PTHR38598:SF1">
    <property type="entry name" value="INNER MEMBRANE PROTEIN YJCH"/>
    <property type="match status" value="1"/>
</dbReference>
<accession>A0A4R5W0B0</accession>
<keyword evidence="1" id="KW-0472">Membrane</keyword>
<protein>
    <submittedName>
        <fullName evidence="2">DUF485 domain-containing protein</fullName>
    </submittedName>
</protein>
<dbReference type="OrthoDB" id="5297034at2"/>
<feature type="transmembrane region" description="Helical" evidence="1">
    <location>
        <begin position="58"/>
        <end position="82"/>
    </location>
</feature>
<evidence type="ECO:0000313" key="2">
    <source>
        <dbReference type="EMBL" id="TDK65361.1"/>
    </source>
</evidence>
<dbReference type="InterPro" id="IPR052959">
    <property type="entry name" value="Inner_membrane_assoc"/>
</dbReference>
<evidence type="ECO:0000256" key="1">
    <source>
        <dbReference type="SAM" id="Phobius"/>
    </source>
</evidence>
<sequence length="102" mass="11626">MEDDLVKKILANPNYQQLVKARTSYGWLFTLLVMIVYYGFIALIAFDKQLLSTRFGDGVMTIGMPIGLFVIAFTVIITGIYVRRANNQFDELTEKLKAEVLK</sequence>
<dbReference type="Proteomes" id="UP000294829">
    <property type="component" value="Unassembled WGS sequence"/>
</dbReference>
<organism evidence="2 3">
    <name type="scientific">Sapientia aquatica</name>
    <dbReference type="NCBI Taxonomy" id="1549640"/>
    <lineage>
        <taxon>Bacteria</taxon>
        <taxon>Pseudomonadati</taxon>
        <taxon>Pseudomonadota</taxon>
        <taxon>Betaproteobacteria</taxon>
        <taxon>Burkholderiales</taxon>
        <taxon>Oxalobacteraceae</taxon>
        <taxon>Sapientia</taxon>
    </lineage>
</organism>
<name>A0A4R5W0B0_9BURK</name>
<evidence type="ECO:0000313" key="3">
    <source>
        <dbReference type="Proteomes" id="UP000294829"/>
    </source>
</evidence>